<evidence type="ECO:0000313" key="3">
    <source>
        <dbReference type="WBParaSite" id="PTRK_0001591950.1"/>
    </source>
</evidence>
<name>A0A0N5A2Q4_PARTI</name>
<sequence length="119" mass="12948">MKRSICLILLSFIISTILSSEDPPLEPTIQESLPCNSVICGMECQEKNKHMGTCTPLVYGGESCESLCVFLLPILSSALEVDIDNCTLEECDAHCKAKNQSGGICKYVAIIRREGCICS</sequence>
<proteinExistence type="predicted"/>
<feature type="signal peptide" evidence="1">
    <location>
        <begin position="1"/>
        <end position="20"/>
    </location>
</feature>
<reference evidence="3" key="1">
    <citation type="submission" date="2017-02" db="UniProtKB">
        <authorList>
            <consortium name="WormBaseParasite"/>
        </authorList>
    </citation>
    <scope>IDENTIFICATION</scope>
</reference>
<accession>A0A0N5A2Q4</accession>
<evidence type="ECO:0000313" key="2">
    <source>
        <dbReference type="Proteomes" id="UP000038045"/>
    </source>
</evidence>
<feature type="chain" id="PRO_5005892561" evidence="1">
    <location>
        <begin position="21"/>
        <end position="119"/>
    </location>
</feature>
<keyword evidence="2" id="KW-1185">Reference proteome</keyword>
<dbReference type="Proteomes" id="UP000038045">
    <property type="component" value="Unplaced"/>
</dbReference>
<protein>
    <submittedName>
        <fullName evidence="3">Defensin-like protein</fullName>
    </submittedName>
</protein>
<organism evidence="2 3">
    <name type="scientific">Parastrongyloides trichosuri</name>
    <name type="common">Possum-specific nematode worm</name>
    <dbReference type="NCBI Taxonomy" id="131310"/>
    <lineage>
        <taxon>Eukaryota</taxon>
        <taxon>Metazoa</taxon>
        <taxon>Ecdysozoa</taxon>
        <taxon>Nematoda</taxon>
        <taxon>Chromadorea</taxon>
        <taxon>Rhabditida</taxon>
        <taxon>Tylenchina</taxon>
        <taxon>Panagrolaimomorpha</taxon>
        <taxon>Strongyloidoidea</taxon>
        <taxon>Strongyloididae</taxon>
        <taxon>Parastrongyloides</taxon>
    </lineage>
</organism>
<dbReference type="AlphaFoldDB" id="A0A0N5A2Q4"/>
<keyword evidence="1" id="KW-0732">Signal</keyword>
<dbReference type="WBParaSite" id="PTRK_0001591950.1">
    <property type="protein sequence ID" value="PTRK_0001591950.1"/>
    <property type="gene ID" value="PTRK_0001591950"/>
</dbReference>
<evidence type="ECO:0000256" key="1">
    <source>
        <dbReference type="SAM" id="SignalP"/>
    </source>
</evidence>